<evidence type="ECO:0000313" key="1">
    <source>
        <dbReference type="EMBL" id="MBO0357629.1"/>
    </source>
</evidence>
<evidence type="ECO:0000313" key="2">
    <source>
        <dbReference type="Proteomes" id="UP000664144"/>
    </source>
</evidence>
<proteinExistence type="predicted"/>
<reference evidence="1" key="1">
    <citation type="submission" date="2021-03" db="EMBL/GenBank/DDBJ databases">
        <authorList>
            <person name="Kim M.K."/>
        </authorList>
    </citation>
    <scope>NUCLEOTIDE SEQUENCE</scope>
    <source>
        <strain evidence="1">BT186</strain>
    </source>
</reference>
<dbReference type="EMBL" id="JAFLQZ010000003">
    <property type="protein sequence ID" value="MBO0357629.1"/>
    <property type="molecule type" value="Genomic_DNA"/>
</dbReference>
<organism evidence="1 2">
    <name type="scientific">Hymenobacter telluris</name>
    <dbReference type="NCBI Taxonomy" id="2816474"/>
    <lineage>
        <taxon>Bacteria</taxon>
        <taxon>Pseudomonadati</taxon>
        <taxon>Bacteroidota</taxon>
        <taxon>Cytophagia</taxon>
        <taxon>Cytophagales</taxon>
        <taxon>Hymenobacteraceae</taxon>
        <taxon>Hymenobacter</taxon>
    </lineage>
</organism>
<sequence length="143" mass="15843">MKPTPAPVPTPPPIPLANTIAECQQQLLAKLKSGQFALSSSDKEGHRTLCYYRATFLFVSVGEDGTSVLRLPTGEVVLEHLWRQSAYKLVLVEGQYQWNYNLTDAEKLEAWQGILARLSFFTDGNARFVASTLAEFAELAAPQ</sequence>
<protein>
    <submittedName>
        <fullName evidence="1">Uncharacterized protein</fullName>
    </submittedName>
</protein>
<accession>A0A939ETR1</accession>
<comment type="caution">
    <text evidence="1">The sequence shown here is derived from an EMBL/GenBank/DDBJ whole genome shotgun (WGS) entry which is preliminary data.</text>
</comment>
<name>A0A939ETR1_9BACT</name>
<dbReference type="RefSeq" id="WP_206982946.1">
    <property type="nucleotide sequence ID" value="NZ_JAFLQZ010000003.1"/>
</dbReference>
<gene>
    <name evidence="1" type="ORF">J0X19_06705</name>
</gene>
<keyword evidence="2" id="KW-1185">Reference proteome</keyword>
<dbReference type="Proteomes" id="UP000664144">
    <property type="component" value="Unassembled WGS sequence"/>
</dbReference>
<dbReference type="AlphaFoldDB" id="A0A939ETR1"/>